<name>A0A0D5YVX0_9FLAO</name>
<dbReference type="Proteomes" id="UP000032726">
    <property type="component" value="Chromosome"/>
</dbReference>
<dbReference type="KEGG" id="mlt:VC82_2844"/>
<protein>
    <submittedName>
        <fullName evidence="1">Uncharacterized protein</fullName>
    </submittedName>
</protein>
<organism evidence="1 2">
    <name type="scientific">Flagellimonas lutaonensis</name>
    <dbReference type="NCBI Taxonomy" id="516051"/>
    <lineage>
        <taxon>Bacteria</taxon>
        <taxon>Pseudomonadati</taxon>
        <taxon>Bacteroidota</taxon>
        <taxon>Flavobacteriia</taxon>
        <taxon>Flavobacteriales</taxon>
        <taxon>Flavobacteriaceae</taxon>
        <taxon>Flagellimonas</taxon>
    </lineage>
</organism>
<evidence type="ECO:0000313" key="1">
    <source>
        <dbReference type="EMBL" id="AKA36390.1"/>
    </source>
</evidence>
<accession>A0A0D5YVX0</accession>
<proteinExistence type="predicted"/>
<dbReference type="HOGENOM" id="CLU_2070480_0_0_10"/>
<dbReference type="AlphaFoldDB" id="A0A0D5YVX0"/>
<dbReference type="OrthoDB" id="1453593at2"/>
<sequence length="118" mass="14026">MKKFMFLLFLAISQLILVQETYSQDDSGNKIEKLAKDLVRKYQSQLVMNKDQLRLFEEKVTEFLSRAEKIRNLDIPDSEKTHMLSLLHEQETAEMDGILTRPQLKRYQRMKPLLQPIE</sequence>
<evidence type="ECO:0000313" key="2">
    <source>
        <dbReference type="Proteomes" id="UP000032726"/>
    </source>
</evidence>
<gene>
    <name evidence="1" type="ORF">VC82_2844</name>
</gene>
<dbReference type="EMBL" id="CP011071">
    <property type="protein sequence ID" value="AKA36390.1"/>
    <property type="molecule type" value="Genomic_DNA"/>
</dbReference>
<dbReference type="STRING" id="516051.VC82_2844"/>
<dbReference type="RefSeq" id="WP_045802926.1">
    <property type="nucleotide sequence ID" value="NZ_CP011071.1"/>
</dbReference>
<reference evidence="1 2" key="1">
    <citation type="submission" date="2015-03" db="EMBL/GenBank/DDBJ databases">
        <title>Complete genome sequence of Muricauda lutaonensis CC-HSB-11T, isolated from a coastal hot spring.</title>
        <authorList>
            <person name="Kim K.M."/>
        </authorList>
    </citation>
    <scope>NUCLEOTIDE SEQUENCE [LARGE SCALE GENOMIC DNA]</scope>
    <source>
        <strain evidence="1 2">CC-HSB-11</strain>
    </source>
</reference>
<keyword evidence="2" id="KW-1185">Reference proteome</keyword>